<evidence type="ECO:0000313" key="3">
    <source>
        <dbReference type="Proteomes" id="UP000346198"/>
    </source>
</evidence>
<organism evidence="2 3">
    <name type="scientific">Pontiella sulfatireligans</name>
    <dbReference type="NCBI Taxonomy" id="2750658"/>
    <lineage>
        <taxon>Bacteria</taxon>
        <taxon>Pseudomonadati</taxon>
        <taxon>Kiritimatiellota</taxon>
        <taxon>Kiritimatiellia</taxon>
        <taxon>Kiritimatiellales</taxon>
        <taxon>Pontiellaceae</taxon>
        <taxon>Pontiella</taxon>
    </lineage>
</organism>
<dbReference type="AlphaFoldDB" id="A0A6C2UTI3"/>
<feature type="transmembrane region" description="Helical" evidence="1">
    <location>
        <begin position="21"/>
        <end position="39"/>
    </location>
</feature>
<evidence type="ECO:0000256" key="1">
    <source>
        <dbReference type="SAM" id="Phobius"/>
    </source>
</evidence>
<keyword evidence="3" id="KW-1185">Reference proteome</keyword>
<accession>A0A6C2UTI3</accession>
<reference evidence="2 3" key="1">
    <citation type="submission" date="2019-04" db="EMBL/GenBank/DDBJ databases">
        <authorList>
            <person name="Van Vliet M D."/>
        </authorList>
    </citation>
    <scope>NUCLEOTIDE SEQUENCE [LARGE SCALE GENOMIC DNA]</scope>
    <source>
        <strain evidence="2 3">F21</strain>
    </source>
</reference>
<dbReference type="EMBL" id="CAAHFH010000002">
    <property type="protein sequence ID" value="VGO22527.1"/>
    <property type="molecule type" value="Genomic_DNA"/>
</dbReference>
<proteinExistence type="predicted"/>
<dbReference type="RefSeq" id="WP_136063931.1">
    <property type="nucleotide sequence ID" value="NZ_CAAHFH010000002.1"/>
</dbReference>
<feature type="transmembrane region" description="Helical" evidence="1">
    <location>
        <begin position="45"/>
        <end position="63"/>
    </location>
</feature>
<gene>
    <name evidence="2" type="ORF">SCARR_04611</name>
</gene>
<dbReference type="Proteomes" id="UP000346198">
    <property type="component" value="Unassembled WGS sequence"/>
</dbReference>
<name>A0A6C2UTI3_9BACT</name>
<evidence type="ECO:0000313" key="2">
    <source>
        <dbReference type="EMBL" id="VGO22527.1"/>
    </source>
</evidence>
<keyword evidence="1" id="KW-1133">Transmembrane helix</keyword>
<keyword evidence="1" id="KW-0472">Membrane</keyword>
<protein>
    <submittedName>
        <fullName evidence="2">Uncharacterized protein</fullName>
    </submittedName>
</protein>
<sequence length="65" mass="7035">MNENRTTITDIDIPFGRMILIILKTMLAAIPAAILFYIVMIPIMLLFSAGLGGCAALCTLPFAHP</sequence>
<keyword evidence="1" id="KW-0812">Transmembrane</keyword>